<reference evidence="3 4" key="1">
    <citation type="submission" date="2020-08" db="EMBL/GenBank/DDBJ databases">
        <title>Genome sequence of Nocardioides mesophilus KACC 16243T.</title>
        <authorList>
            <person name="Hyun D.-W."/>
            <person name="Bae J.-W."/>
        </authorList>
    </citation>
    <scope>NUCLEOTIDE SEQUENCE [LARGE SCALE GENOMIC DNA]</scope>
    <source>
        <strain evidence="3 4">KACC 16243</strain>
    </source>
</reference>
<accession>A0A7G9RBQ7</accession>
<dbReference type="Proteomes" id="UP000515947">
    <property type="component" value="Chromosome"/>
</dbReference>
<keyword evidence="2" id="KW-0812">Transmembrane</keyword>
<feature type="region of interest" description="Disordered" evidence="1">
    <location>
        <begin position="309"/>
        <end position="329"/>
    </location>
</feature>
<dbReference type="EMBL" id="CP060713">
    <property type="protein sequence ID" value="QNN53032.1"/>
    <property type="molecule type" value="Genomic_DNA"/>
</dbReference>
<dbReference type="AlphaFoldDB" id="A0A7G9RBQ7"/>
<evidence type="ECO:0000256" key="2">
    <source>
        <dbReference type="SAM" id="Phobius"/>
    </source>
</evidence>
<dbReference type="RefSeq" id="WP_187578874.1">
    <property type="nucleotide sequence ID" value="NZ_CP060713.1"/>
</dbReference>
<keyword evidence="4" id="KW-1185">Reference proteome</keyword>
<sequence>MRRIVGLVLVGLGMFLLVLAPLARFYAYPKLAVAPYDQNTLTVLNGPGATVFDIASLSEIRTDLTTTAKTVGDLKASEDAPDGVTVWVNTSSTKDSKGVVRSRSIDRAAFDQNSGEAVNCCGEFYETVEGEQQPVRHEGLVFKFPFNTQKQTYQWWDTSLLKAVPIKFERVEDVNNVTTYKFVQTIEPTVTGTAKVPPALVGAKGSKPVKVERVYANERALWVEPRTGVVFDRVESQRSTLRYQGKDVITTTAVDTSYSDATIRSRIDKYEPLGNELNLVRNTVPLIALIAGLLLVVIGAALALTGRGRHVDDSGGGPRQDEPAPAGVA</sequence>
<name>A0A7G9RBQ7_9ACTN</name>
<evidence type="ECO:0000313" key="3">
    <source>
        <dbReference type="EMBL" id="QNN53032.1"/>
    </source>
</evidence>
<organism evidence="3 4">
    <name type="scientific">Nocardioides mesophilus</name>
    <dbReference type="NCBI Taxonomy" id="433659"/>
    <lineage>
        <taxon>Bacteria</taxon>
        <taxon>Bacillati</taxon>
        <taxon>Actinomycetota</taxon>
        <taxon>Actinomycetes</taxon>
        <taxon>Propionibacteriales</taxon>
        <taxon>Nocardioidaceae</taxon>
        <taxon>Nocardioides</taxon>
    </lineage>
</organism>
<evidence type="ECO:0000256" key="1">
    <source>
        <dbReference type="SAM" id="MobiDB-lite"/>
    </source>
</evidence>
<gene>
    <name evidence="3" type="ORF">H9L09_00545</name>
</gene>
<dbReference type="KEGG" id="nmes:H9L09_00545"/>
<dbReference type="Pfam" id="PF11271">
    <property type="entry name" value="PorA"/>
    <property type="match status" value="1"/>
</dbReference>
<proteinExistence type="predicted"/>
<evidence type="ECO:0000313" key="4">
    <source>
        <dbReference type="Proteomes" id="UP000515947"/>
    </source>
</evidence>
<feature type="transmembrane region" description="Helical" evidence="2">
    <location>
        <begin position="284"/>
        <end position="304"/>
    </location>
</feature>
<keyword evidence="2" id="KW-0472">Membrane</keyword>
<protein>
    <submittedName>
        <fullName evidence="3">DUF3068 domain-containing protein</fullName>
    </submittedName>
</protein>
<dbReference type="InterPro" id="IPR021424">
    <property type="entry name" value="PorA"/>
</dbReference>
<keyword evidence="2" id="KW-1133">Transmembrane helix</keyword>